<evidence type="ECO:0000256" key="1">
    <source>
        <dbReference type="SAM" id="MobiDB-lite"/>
    </source>
</evidence>
<keyword evidence="2" id="KW-1133">Transmembrane helix</keyword>
<sequence>MDGRRNFSPDPDADSRWYPEDRGYDDRGYDDRRDDRGGDDHGRGERGSRGRNESERGYGDDRGYTPTRYADEREPDDGGYRVPDPRGAGRGYGADGLSYGDSPSGQFSASSAFGAGAGRGPQRAGDSGEFSGEYTGRSRRSEAIDRSALQRPAPGGSGTAGSYPTSGFPAGAPATGGFPAGGPVTGGFPAGGPVTGGVVAGGLPTSGAPTSGIPTSGVPTSGPATGGFSSGGLATGAPIPGLTTSGSPIQGLPTVTPSGPVSGGPAGMGAAPGTSAFAAPTALTAAVPPPQQQPRLQFGVGEDPGGAVYRSKRPGLAIALGLLTALFEVPVLRLFFEAMTAKDIPASGTLAGMFMIPALPMFALGLYGLIGGAAAASPGIRPWLRTPLAYLPIALLLFMAAGLAA</sequence>
<feature type="transmembrane region" description="Helical" evidence="2">
    <location>
        <begin position="388"/>
        <end position="404"/>
    </location>
</feature>
<comment type="caution">
    <text evidence="3">The sequence shown here is derived from an EMBL/GenBank/DDBJ whole genome shotgun (WGS) entry which is preliminary data.</text>
</comment>
<evidence type="ECO:0000256" key="2">
    <source>
        <dbReference type="SAM" id="Phobius"/>
    </source>
</evidence>
<feature type="region of interest" description="Disordered" evidence="1">
    <location>
        <begin position="1"/>
        <end position="178"/>
    </location>
</feature>
<feature type="region of interest" description="Disordered" evidence="1">
    <location>
        <begin position="199"/>
        <end position="273"/>
    </location>
</feature>
<gene>
    <name evidence="3" type="ORF">ACFFTR_18065</name>
</gene>
<evidence type="ECO:0000313" key="3">
    <source>
        <dbReference type="EMBL" id="MFB9444983.1"/>
    </source>
</evidence>
<keyword evidence="4" id="KW-1185">Reference proteome</keyword>
<feature type="compositionally biased region" description="Gly residues" evidence="1">
    <location>
        <begin position="224"/>
        <end position="234"/>
    </location>
</feature>
<feature type="compositionally biased region" description="Low complexity" evidence="1">
    <location>
        <begin position="104"/>
        <end position="125"/>
    </location>
</feature>
<keyword evidence="2" id="KW-0812">Transmembrane</keyword>
<reference evidence="3 4" key="1">
    <citation type="submission" date="2024-09" db="EMBL/GenBank/DDBJ databases">
        <authorList>
            <person name="Sun Q."/>
            <person name="Mori K."/>
        </authorList>
    </citation>
    <scope>NUCLEOTIDE SEQUENCE [LARGE SCALE GENOMIC DNA]</scope>
    <source>
        <strain evidence="3 4">JCM 3307</strain>
    </source>
</reference>
<protein>
    <submittedName>
        <fullName evidence="3">Uncharacterized protein</fullName>
    </submittedName>
</protein>
<dbReference type="EMBL" id="JBHMCA010000033">
    <property type="protein sequence ID" value="MFB9444983.1"/>
    <property type="molecule type" value="Genomic_DNA"/>
</dbReference>
<evidence type="ECO:0000313" key="4">
    <source>
        <dbReference type="Proteomes" id="UP001589608"/>
    </source>
</evidence>
<name>A0ABV5M801_9ACTN</name>
<feature type="compositionally biased region" description="Polar residues" evidence="1">
    <location>
        <begin position="207"/>
        <end position="223"/>
    </location>
</feature>
<feature type="compositionally biased region" description="Low complexity" evidence="1">
    <location>
        <begin position="167"/>
        <end position="177"/>
    </location>
</feature>
<dbReference type="Proteomes" id="UP001589608">
    <property type="component" value="Unassembled WGS sequence"/>
</dbReference>
<feature type="transmembrane region" description="Helical" evidence="2">
    <location>
        <begin position="356"/>
        <end position="376"/>
    </location>
</feature>
<proteinExistence type="predicted"/>
<organism evidence="3 4">
    <name type="scientific">Dactylosporangium vinaceum</name>
    <dbReference type="NCBI Taxonomy" id="53362"/>
    <lineage>
        <taxon>Bacteria</taxon>
        <taxon>Bacillati</taxon>
        <taxon>Actinomycetota</taxon>
        <taxon>Actinomycetes</taxon>
        <taxon>Micromonosporales</taxon>
        <taxon>Micromonosporaceae</taxon>
        <taxon>Dactylosporangium</taxon>
    </lineage>
</organism>
<dbReference type="RefSeq" id="WP_223101840.1">
    <property type="nucleotide sequence ID" value="NZ_CP061913.1"/>
</dbReference>
<feature type="compositionally biased region" description="Basic and acidic residues" evidence="1">
    <location>
        <begin position="1"/>
        <end position="79"/>
    </location>
</feature>
<keyword evidence="2" id="KW-0472">Membrane</keyword>
<feature type="transmembrane region" description="Helical" evidence="2">
    <location>
        <begin position="316"/>
        <end position="336"/>
    </location>
</feature>
<accession>A0ABV5M801</accession>